<keyword evidence="3" id="KW-1185">Reference proteome</keyword>
<dbReference type="Proteomes" id="UP000289738">
    <property type="component" value="Chromosome B06"/>
</dbReference>
<name>A0A444YJ97_ARAHY</name>
<dbReference type="InterPro" id="IPR026960">
    <property type="entry name" value="RVT-Znf"/>
</dbReference>
<dbReference type="PANTHER" id="PTHR36617:SF15">
    <property type="entry name" value="REVERSE TRANSCRIPTASE ZINC-BINDING DOMAIN-CONTAINING PROTEIN"/>
    <property type="match status" value="1"/>
</dbReference>
<accession>A0A444YJ97</accession>
<dbReference type="EMBL" id="SDMP01000016">
    <property type="protein sequence ID" value="RYR02033.1"/>
    <property type="molecule type" value="Genomic_DNA"/>
</dbReference>
<proteinExistence type="predicted"/>
<evidence type="ECO:0000259" key="1">
    <source>
        <dbReference type="Pfam" id="PF13966"/>
    </source>
</evidence>
<organism evidence="2 3">
    <name type="scientific">Arachis hypogaea</name>
    <name type="common">Peanut</name>
    <dbReference type="NCBI Taxonomy" id="3818"/>
    <lineage>
        <taxon>Eukaryota</taxon>
        <taxon>Viridiplantae</taxon>
        <taxon>Streptophyta</taxon>
        <taxon>Embryophyta</taxon>
        <taxon>Tracheophyta</taxon>
        <taxon>Spermatophyta</taxon>
        <taxon>Magnoliopsida</taxon>
        <taxon>eudicotyledons</taxon>
        <taxon>Gunneridae</taxon>
        <taxon>Pentapetalae</taxon>
        <taxon>rosids</taxon>
        <taxon>fabids</taxon>
        <taxon>Fabales</taxon>
        <taxon>Fabaceae</taxon>
        <taxon>Papilionoideae</taxon>
        <taxon>50 kb inversion clade</taxon>
        <taxon>dalbergioids sensu lato</taxon>
        <taxon>Dalbergieae</taxon>
        <taxon>Pterocarpus clade</taxon>
        <taxon>Arachis</taxon>
    </lineage>
</organism>
<feature type="domain" description="Reverse transcriptase zinc-binding" evidence="1">
    <location>
        <begin position="151"/>
        <end position="236"/>
    </location>
</feature>
<gene>
    <name evidence="2" type="ORF">Ahy_B06g080882</name>
</gene>
<comment type="caution">
    <text evidence="2">The sequence shown here is derived from an EMBL/GenBank/DDBJ whole genome shotgun (WGS) entry which is preliminary data.</text>
</comment>
<dbReference type="AlphaFoldDB" id="A0A444YJ97"/>
<dbReference type="PANTHER" id="PTHR36617">
    <property type="entry name" value="PROTEIN, PUTATIVE-RELATED"/>
    <property type="match status" value="1"/>
</dbReference>
<sequence length="255" mass="29747">MMKLGWGLVANKDSLWARVLRSKYKCGSDILSRVNRKSSMSNLWKGIVSAWHDVEKKSIWHIGDGSQIKFWEHNWVPNLDSLQQHTTQVIFLGELESSLIDFLNVSGAWDEDKLKEWLPESMVTRIMAMAPPSPWKEADCIAWANTHDGCFSLKSTYKSITEVQSPPDRVFKLIWNWKGPEHIRTFLWLVAHQAILMNTERARRHLTNTADCPRCNNAKETTLHVLRDCPFAKDVWYRLLRQRGIHDFFNLNTRD</sequence>
<dbReference type="Pfam" id="PF13966">
    <property type="entry name" value="zf-RVT"/>
    <property type="match status" value="1"/>
</dbReference>
<protein>
    <recommendedName>
        <fullName evidence="1">Reverse transcriptase zinc-binding domain-containing protein</fullName>
    </recommendedName>
</protein>
<reference evidence="2 3" key="1">
    <citation type="submission" date="2019-01" db="EMBL/GenBank/DDBJ databases">
        <title>Sequencing of cultivated peanut Arachis hypogaea provides insights into genome evolution and oil improvement.</title>
        <authorList>
            <person name="Chen X."/>
        </authorList>
    </citation>
    <scope>NUCLEOTIDE SEQUENCE [LARGE SCALE GENOMIC DNA]</scope>
    <source>
        <strain evidence="3">cv. Fuhuasheng</strain>
        <tissue evidence="2">Leaves</tissue>
    </source>
</reference>
<evidence type="ECO:0000313" key="3">
    <source>
        <dbReference type="Proteomes" id="UP000289738"/>
    </source>
</evidence>
<evidence type="ECO:0000313" key="2">
    <source>
        <dbReference type="EMBL" id="RYR02033.1"/>
    </source>
</evidence>